<gene>
    <name evidence="3" type="ORF">IAC35_02900</name>
</gene>
<keyword evidence="3" id="KW-0540">Nuclease</keyword>
<evidence type="ECO:0000313" key="3">
    <source>
        <dbReference type="EMBL" id="HIT46788.1"/>
    </source>
</evidence>
<keyword evidence="3" id="KW-0255">Endonuclease</keyword>
<dbReference type="EMBL" id="DVLC01000055">
    <property type="protein sequence ID" value="HIT46788.1"/>
    <property type="molecule type" value="Genomic_DNA"/>
</dbReference>
<comment type="caution">
    <text evidence="3">The sequence shown here is derived from an EMBL/GenBank/DDBJ whole genome shotgun (WGS) entry which is preliminary data.</text>
</comment>
<dbReference type="InterPro" id="IPR036691">
    <property type="entry name" value="Endo/exonu/phosph_ase_sf"/>
</dbReference>
<reference evidence="3" key="2">
    <citation type="journal article" date="2021" name="PeerJ">
        <title>Extensive microbial diversity within the chicken gut microbiome revealed by metagenomics and culture.</title>
        <authorList>
            <person name="Gilroy R."/>
            <person name="Ravi A."/>
            <person name="Getino M."/>
            <person name="Pursley I."/>
            <person name="Horton D.L."/>
            <person name="Alikhan N.F."/>
            <person name="Baker D."/>
            <person name="Gharbi K."/>
            <person name="Hall N."/>
            <person name="Watson M."/>
            <person name="Adriaenssens E.M."/>
            <person name="Foster-Nyarko E."/>
            <person name="Jarju S."/>
            <person name="Secka A."/>
            <person name="Antonio M."/>
            <person name="Oren A."/>
            <person name="Chaudhuri R.R."/>
            <person name="La Ragione R."/>
            <person name="Hildebrand F."/>
            <person name="Pallen M.J."/>
        </authorList>
    </citation>
    <scope>NUCLEOTIDE SEQUENCE</scope>
    <source>
        <strain evidence="3">ChiHecec2B26-709</strain>
    </source>
</reference>
<dbReference type="SUPFAM" id="SSF56219">
    <property type="entry name" value="DNase I-like"/>
    <property type="match status" value="1"/>
</dbReference>
<dbReference type="PANTHER" id="PTHR42834">
    <property type="entry name" value="ENDONUCLEASE/EXONUCLEASE/PHOSPHATASE FAMILY PROTEIN (AFU_ORTHOLOGUE AFUA_3G09210)"/>
    <property type="match status" value="1"/>
</dbReference>
<proteinExistence type="predicted"/>
<accession>A0A9D1GMB0</accession>
<dbReference type="GO" id="GO:0004519">
    <property type="term" value="F:endonuclease activity"/>
    <property type="evidence" value="ECO:0007669"/>
    <property type="project" value="UniProtKB-KW"/>
</dbReference>
<sequence length="282" mass="31557">MKLTMIKLLALLLPAAAAYGQDSLLAVFWNLENFFDYRSEAAQEYWTRGRFYSKCDAVAKTLMLVADRHGRLPDIVGFAEIENAFVLRSIVSSTLLRKAGYGIVHYDSPDHRGIDCGLLYRRQSLELTGSSPIHVHDSSGTVMATRDILLAEFDGLAVLVNHHPSKIGGKADRREAAMRRMLETADSLLSAGHERILAIGDFNDELWPPDGAGTLKYNGRWEKIDGFFSFGDFEIREEVFVHPLLLTEDKAFGGMKPRRCFVGPRYEGGVSDHLPIILEILL</sequence>
<dbReference type="Proteomes" id="UP000886881">
    <property type="component" value="Unassembled WGS sequence"/>
</dbReference>
<organism evidence="3 4">
    <name type="scientific">Candidatus Cryptobacteroides merdipullorum</name>
    <dbReference type="NCBI Taxonomy" id="2840771"/>
    <lineage>
        <taxon>Bacteria</taxon>
        <taxon>Pseudomonadati</taxon>
        <taxon>Bacteroidota</taxon>
        <taxon>Bacteroidia</taxon>
        <taxon>Bacteroidales</taxon>
        <taxon>Candidatus Cryptobacteroides</taxon>
    </lineage>
</organism>
<evidence type="ECO:0000256" key="1">
    <source>
        <dbReference type="SAM" id="SignalP"/>
    </source>
</evidence>
<feature type="signal peptide" evidence="1">
    <location>
        <begin position="1"/>
        <end position="20"/>
    </location>
</feature>
<feature type="domain" description="Endonuclease/exonuclease/phosphatase" evidence="2">
    <location>
        <begin position="29"/>
        <end position="206"/>
    </location>
</feature>
<feature type="chain" id="PRO_5038384388" evidence="1">
    <location>
        <begin position="21"/>
        <end position="282"/>
    </location>
</feature>
<dbReference type="Gene3D" id="3.60.10.10">
    <property type="entry name" value="Endonuclease/exonuclease/phosphatase"/>
    <property type="match status" value="1"/>
</dbReference>
<evidence type="ECO:0000259" key="2">
    <source>
        <dbReference type="Pfam" id="PF19580"/>
    </source>
</evidence>
<dbReference type="Pfam" id="PF19580">
    <property type="entry name" value="Exo_endo_phos_3"/>
    <property type="match status" value="1"/>
</dbReference>
<dbReference type="PANTHER" id="PTHR42834:SF1">
    <property type="entry name" value="ENDONUCLEASE_EXONUCLEASE_PHOSPHATASE FAMILY PROTEIN (AFU_ORTHOLOGUE AFUA_3G09210)"/>
    <property type="match status" value="1"/>
</dbReference>
<reference evidence="3" key="1">
    <citation type="submission" date="2020-10" db="EMBL/GenBank/DDBJ databases">
        <authorList>
            <person name="Gilroy R."/>
        </authorList>
    </citation>
    <scope>NUCLEOTIDE SEQUENCE</scope>
    <source>
        <strain evidence="3">ChiHecec2B26-709</strain>
    </source>
</reference>
<name>A0A9D1GMB0_9BACT</name>
<evidence type="ECO:0000313" key="4">
    <source>
        <dbReference type="Proteomes" id="UP000886881"/>
    </source>
</evidence>
<dbReference type="AlphaFoldDB" id="A0A9D1GMB0"/>
<protein>
    <submittedName>
        <fullName evidence="3">Endonuclease/exonuclease/phosphatase family protein</fullName>
    </submittedName>
</protein>
<keyword evidence="3" id="KW-0378">Hydrolase</keyword>
<keyword evidence="1" id="KW-0732">Signal</keyword>
<dbReference type="InterPro" id="IPR005135">
    <property type="entry name" value="Endo/exonuclease/phosphatase"/>
</dbReference>